<comment type="caution">
    <text evidence="1">The sequence shown here is derived from an EMBL/GenBank/DDBJ whole genome shotgun (WGS) entry which is preliminary data.</text>
</comment>
<keyword evidence="2" id="KW-1185">Reference proteome</keyword>
<name>A0ACC3ND31_9PEZI</name>
<proteinExistence type="predicted"/>
<accession>A0ACC3ND31</accession>
<sequence length="1757" mass="193706">MAMPAPDNRRQSGLWAQNPATGFYEKTTPQEQSPPTTSSSNGPYEYYQPPTTQSSNNPPRRTFSARAGNPIISDAFIAATQNKVGGASNVLDKSKIKEVALATHSKVAASLHAYSGDAGTEDFARGGGHAVAVHSPGQAVPKARKLGGEREGGGGGGSGVVTRKPVPGWSMDLHANAVPENVRAKPWSPEPAAQNTKSRQESSASENLVRRGSVPDRSPLQKLEGKLDDISKEEKRARLEEAEYRARQKSLGGGGEQLPPPRSNTLRSEKGRAVSDGSRRPDESASDRNFRQVSAGAPQARPPEYISTQQLQRANDGPTQQPRRANEGPTQQFRRASDALKNNSQSHATRNNVGSDTMPERQRSVRQQRPIIDNPRPYHHAPETPRSLSAAHPQPGAQPRIAREAQPYHHAPEAPTSINVAGYPHNANRMNRDGVASRDGSNRSVSGPSPTSATFPDNDGGLNRNASGKYKRRLRDAGFAGAATAAASAPGYEATAANTGKARYYERPSSQHDSQPSPVSPITPTSPQLGRSGSKKLQKRPPVGEEWRRRGSQDQSQRRESMDSRRGVGKQTLQADRVGADDSILAADQDPDPLPRAAVATGPNEAVAYTVPPQTTASREAKQLVGFGDERIGDSTRGHGGMNEAAQEKHHRFGSLFHRKDEQQTTRGSVSAKPLDEWKGAKPVHLTLADLEFEHETAGKDNAWWDNQRRTSSSAAPGQYDGPYEEEAKSFRPPLFLRCGPLLRYTGVRKEGSRGEREVWRGSIMVVTEDEQSDYSSPPVLRLFAQPMDLHTPPPKHMLESGQELPPEYEDPVAGQVKISRTGRPLYVRPVHDLEGGVDLSREENNHGLYAATRTPTLGPQFSSAPDGQKSQHITFQDKSRVKGRDGEKAGRYREVRAVRLHSDRGHTFWRWSLEIELGSAQHRVAYRINKGPAMGFWVPARSESMNVMFHSCNGFSLSVDPNVFSGPDPLWRDVLNSHQTRPFHVMIGGGDQIYNDAAMRDTTLFRQWLQSKNPEHKHHAEFSPEMQEELESFYFNRYAMWFSQGLFAMAGSQIPMVNLWDDHDIMDGFGSYPHHFMSTKVFAGLGAVAFKYYMLFQHQSLVAETTREEPSWVLGASPGPYIHELSRSMFLSLGPKVAFLGIDCRTERMRDEVLSQESYDVLFSRARAEIKKGETKHLIVLLGVPIAYPRLNFLENILTSRVMDPIKAMGRTGILGGFVNKFDGGVEILDDLDDHWTAKHHKAERNWFIQELQELAAEKSVRVTILGGDVHLGAVGQFYTPKKAGVGKDRDHRYMPNVISSAIVNTPPPVMMADVLNKRNKVHHLDAETDEDLIPMFEVDVDGSKRNNRCLLPRRNYCTIREFAPGSTPPPTPPPERSMAGDGGQDLYGEREGRDRRFPPGSMKRTMSLTRGPGRLIRRFSGSSRSKTRDSRSSSLTGPAHGESSGRTSLDTGREQRPSFLRRPTNLSEREIRRAASKGGAPDEEGDGPQPGAINLEGGLDITLNMEVDQNDPSGATQPYRLLVPALWYEGVPDVNTAPERRKGAGFMDRFRKKPGQDAAQEEQYDDGEDEYSDDGTVTPPQSRGQPAPQLWGPAHEAPASAGAERTSYGYDGANEAPRNGGAPPRQSVEQSGAAYSRGYNLSSPPLGSSQEPRTANNPYPSQSQRRTSAPVSQKHSQQVPGPYGHAQDEYSEDSLTQSEEYDDRPPRSGPSMQPRRLSKAERFFGIGDEVGPRRGSMQEDGGYEEKGKPRWKIWK</sequence>
<evidence type="ECO:0000313" key="1">
    <source>
        <dbReference type="EMBL" id="KAK3714681.1"/>
    </source>
</evidence>
<organism evidence="1 2">
    <name type="scientific">Vermiconidia calcicola</name>
    <dbReference type="NCBI Taxonomy" id="1690605"/>
    <lineage>
        <taxon>Eukaryota</taxon>
        <taxon>Fungi</taxon>
        <taxon>Dikarya</taxon>
        <taxon>Ascomycota</taxon>
        <taxon>Pezizomycotina</taxon>
        <taxon>Dothideomycetes</taxon>
        <taxon>Dothideomycetidae</taxon>
        <taxon>Mycosphaerellales</taxon>
        <taxon>Extremaceae</taxon>
        <taxon>Vermiconidia</taxon>
    </lineage>
</organism>
<reference evidence="1" key="1">
    <citation type="submission" date="2023-07" db="EMBL/GenBank/DDBJ databases">
        <title>Black Yeasts Isolated from many extreme environments.</title>
        <authorList>
            <person name="Coleine C."/>
            <person name="Stajich J.E."/>
            <person name="Selbmann L."/>
        </authorList>
    </citation>
    <scope>NUCLEOTIDE SEQUENCE</scope>
    <source>
        <strain evidence="1">CCFEE 5714</strain>
    </source>
</reference>
<dbReference type="Proteomes" id="UP001281147">
    <property type="component" value="Unassembled WGS sequence"/>
</dbReference>
<protein>
    <submittedName>
        <fullName evidence="1">Uncharacterized protein</fullName>
    </submittedName>
</protein>
<evidence type="ECO:0000313" key="2">
    <source>
        <dbReference type="Proteomes" id="UP001281147"/>
    </source>
</evidence>
<gene>
    <name evidence="1" type="ORF">LTR37_007661</name>
</gene>
<dbReference type="EMBL" id="JAUTXU010000054">
    <property type="protein sequence ID" value="KAK3714681.1"/>
    <property type="molecule type" value="Genomic_DNA"/>
</dbReference>